<dbReference type="OrthoDB" id="9808779at2"/>
<dbReference type="GO" id="GO:0033499">
    <property type="term" value="P:galactose catabolic process via UDP-galactose, Leloir pathway"/>
    <property type="evidence" value="ECO:0007669"/>
    <property type="project" value="TreeGrafter"/>
</dbReference>
<dbReference type="eggNOG" id="COG2017">
    <property type="taxonomic scope" value="Bacteria"/>
</dbReference>
<dbReference type="GO" id="GO:0006006">
    <property type="term" value="P:glucose metabolic process"/>
    <property type="evidence" value="ECO:0007669"/>
    <property type="project" value="TreeGrafter"/>
</dbReference>
<organism evidence="1 2">
    <name type="scientific">Nitrospira defluvii</name>
    <dbReference type="NCBI Taxonomy" id="330214"/>
    <lineage>
        <taxon>Bacteria</taxon>
        <taxon>Pseudomonadati</taxon>
        <taxon>Nitrospirota</taxon>
        <taxon>Nitrospiria</taxon>
        <taxon>Nitrospirales</taxon>
        <taxon>Nitrospiraceae</taxon>
        <taxon>Nitrospira</taxon>
    </lineage>
</organism>
<dbReference type="KEGG" id="nde:NIDE3181"/>
<dbReference type="STRING" id="330214.NIDE3181"/>
<name>D8PHY8_9BACT</name>
<gene>
    <name evidence="1" type="ORF">NIDE3181</name>
</gene>
<proteinExistence type="predicted"/>
<dbReference type="Proteomes" id="UP000001660">
    <property type="component" value="Chromosome"/>
</dbReference>
<dbReference type="InterPro" id="IPR011013">
    <property type="entry name" value="Gal_mutarotase_sf_dom"/>
</dbReference>
<evidence type="ECO:0000313" key="2">
    <source>
        <dbReference type="Proteomes" id="UP000001660"/>
    </source>
</evidence>
<dbReference type="InterPro" id="IPR008183">
    <property type="entry name" value="Aldose_1/G6P_1-epimerase"/>
</dbReference>
<dbReference type="InterPro" id="IPR014718">
    <property type="entry name" value="GH-type_carb-bd"/>
</dbReference>
<dbReference type="PANTHER" id="PTHR10091">
    <property type="entry name" value="ALDOSE-1-EPIMERASE"/>
    <property type="match status" value="1"/>
</dbReference>
<dbReference type="EMBL" id="FP929003">
    <property type="protein sequence ID" value="CBK42875.1"/>
    <property type="molecule type" value="Genomic_DNA"/>
</dbReference>
<reference evidence="1 2" key="1">
    <citation type="journal article" date="2010" name="Proc. Natl. Acad. Sci. U.S.A.">
        <title>A Nitrospira metagenome illuminates the physiology and evolution of globally important nitrite-oxidizing bacteria.</title>
        <authorList>
            <person name="Lucker S."/>
            <person name="Wagner M."/>
            <person name="Maixner F."/>
            <person name="Pelletier E."/>
            <person name="Koch H."/>
            <person name="Vacherie B."/>
            <person name="Rattei T."/>
            <person name="Sinninghe Damste J."/>
            <person name="Spieck E."/>
            <person name="Le Paslier D."/>
            <person name="Daims H."/>
        </authorList>
    </citation>
    <scope>NUCLEOTIDE SEQUENCE [LARGE SCALE GENOMIC DNA]</scope>
</reference>
<dbReference type="Gene3D" id="2.70.98.10">
    <property type="match status" value="1"/>
</dbReference>
<keyword evidence="1" id="KW-0413">Isomerase</keyword>
<dbReference type="PANTHER" id="PTHR10091:SF0">
    <property type="entry name" value="GALACTOSE MUTAROTASE"/>
    <property type="match status" value="1"/>
</dbReference>
<dbReference type="AlphaFoldDB" id="D8PHY8"/>
<dbReference type="HOGENOM" id="CLU_052486_1_1_0"/>
<dbReference type="EC" id="5.1.3.3" evidence="1"/>
<protein>
    <submittedName>
        <fullName evidence="1">Putative Aldose 1-epimerase</fullName>
        <ecNumber evidence="1">5.1.3.3</ecNumber>
    </submittedName>
</protein>
<keyword evidence="2" id="KW-1185">Reference proteome</keyword>
<dbReference type="GO" id="GO:0004034">
    <property type="term" value="F:aldose 1-epimerase activity"/>
    <property type="evidence" value="ECO:0007669"/>
    <property type="project" value="UniProtKB-EC"/>
</dbReference>
<evidence type="ECO:0000313" key="1">
    <source>
        <dbReference type="EMBL" id="CBK42875.1"/>
    </source>
</evidence>
<accession>D8PHY8</accession>
<sequence>MTNETTPDTEIALACGQQRALVSPWGAALRRYYLLEENGSETDIVWGYAGGAHKKGGQGDVLIPFPGRVADGRYCFDGQPFQLERNDKEGPNAIHGFVRNLPWTTQQADSESVAFEVQWEAADYASRGYPFSLAVRVAYRLDRQGLICSFAVHNAGREAAPVGVGFHPYFTVGTALVNEAEARIPASGYLEFNDRLAPTGKVLDVKGTEWDFRERRRVGQRRFNHCYVGLARDADGMARATLQHQASGRRIEVEMDRSFSAIVVYTGDAIVDAPRRALAIEPMTCATDAFNHPEWGLKRLQPDETFTGRYLVTHRLL</sequence>
<dbReference type="GO" id="GO:0030246">
    <property type="term" value="F:carbohydrate binding"/>
    <property type="evidence" value="ECO:0007669"/>
    <property type="project" value="InterPro"/>
</dbReference>
<dbReference type="SUPFAM" id="SSF74650">
    <property type="entry name" value="Galactose mutarotase-like"/>
    <property type="match status" value="1"/>
</dbReference>
<dbReference type="Pfam" id="PF01263">
    <property type="entry name" value="Aldose_epim"/>
    <property type="match status" value="1"/>
</dbReference>